<evidence type="ECO:0000313" key="6">
    <source>
        <dbReference type="Proteomes" id="UP000265020"/>
    </source>
</evidence>
<dbReference type="Ensembl" id="ENSCVAT00000015940.1">
    <property type="protein sequence ID" value="ENSCVAP00000009505.1"/>
    <property type="gene ID" value="ENSCVAG00000011472.1"/>
</dbReference>
<proteinExistence type="predicted"/>
<dbReference type="PANTHER" id="PTHR33589:SF3">
    <property type="entry name" value="ZYMOGEN GRANULE MEMBRANE PROTEIN 16-LIKE"/>
    <property type="match status" value="1"/>
</dbReference>
<accession>A0A3Q2E1X8</accession>
<dbReference type="Ensembl" id="ENSCVAT00000015944.1">
    <property type="protein sequence ID" value="ENSCVAP00000026142.1"/>
    <property type="gene ID" value="ENSCVAG00000011472.1"/>
</dbReference>
<keyword evidence="6" id="KW-1185">Reference proteome</keyword>
<evidence type="ECO:0000259" key="4">
    <source>
        <dbReference type="PROSITE" id="PS51752"/>
    </source>
</evidence>
<dbReference type="RefSeq" id="XP_015246362.1">
    <property type="nucleotide sequence ID" value="XM_015390876.1"/>
</dbReference>
<evidence type="ECO:0000256" key="1">
    <source>
        <dbReference type="ARBA" id="ARBA00022729"/>
    </source>
</evidence>
<dbReference type="PROSITE" id="PS51752">
    <property type="entry name" value="JACALIN_LECTIN"/>
    <property type="match status" value="1"/>
</dbReference>
<keyword evidence="2" id="KW-0430">Lectin</keyword>
<organism evidence="5 6">
    <name type="scientific">Cyprinodon variegatus</name>
    <name type="common">Sheepshead minnow</name>
    <dbReference type="NCBI Taxonomy" id="28743"/>
    <lineage>
        <taxon>Eukaryota</taxon>
        <taxon>Metazoa</taxon>
        <taxon>Chordata</taxon>
        <taxon>Craniata</taxon>
        <taxon>Vertebrata</taxon>
        <taxon>Euteleostomi</taxon>
        <taxon>Actinopterygii</taxon>
        <taxon>Neopterygii</taxon>
        <taxon>Teleostei</taxon>
        <taxon>Neoteleostei</taxon>
        <taxon>Acanthomorphata</taxon>
        <taxon>Ovalentaria</taxon>
        <taxon>Atherinomorphae</taxon>
        <taxon>Cyprinodontiformes</taxon>
        <taxon>Cyprinodontidae</taxon>
        <taxon>Cyprinodon</taxon>
    </lineage>
</organism>
<feature type="signal peptide" evidence="3">
    <location>
        <begin position="1"/>
        <end position="16"/>
    </location>
</feature>
<protein>
    <submittedName>
        <fullName evidence="5">Zymogen granule membrane protein 16-like</fullName>
    </submittedName>
</protein>
<dbReference type="PANTHER" id="PTHR33589">
    <property type="entry name" value="OS11G0524900 PROTEIN"/>
    <property type="match status" value="1"/>
</dbReference>
<feature type="domain" description="Jacalin-type lectin" evidence="4">
    <location>
        <begin position="21"/>
        <end position="155"/>
    </location>
</feature>
<dbReference type="Pfam" id="PF01419">
    <property type="entry name" value="Jacalin"/>
    <property type="match status" value="1"/>
</dbReference>
<dbReference type="KEGG" id="cvg:107094953"/>
<dbReference type="Proteomes" id="UP000265020">
    <property type="component" value="Unassembled WGS sequence"/>
</dbReference>
<dbReference type="SUPFAM" id="SSF51101">
    <property type="entry name" value="Mannose-binding lectins"/>
    <property type="match status" value="1"/>
</dbReference>
<dbReference type="GeneTree" id="ENSGT00940000164478"/>
<evidence type="ECO:0000256" key="2">
    <source>
        <dbReference type="ARBA" id="ARBA00022734"/>
    </source>
</evidence>
<sequence length="163" mass="17912">MLYIAVFALLGACALADNSHYSFSESVGTGGGSSFSVTGEGRITAIRVWELYNTYIYGFQFRYDITGWTPVVGYISGEPLELELSDDERIIQISGKYAHHIQSLIFVTSKGRSLHVGQPSGHSFNMYPSHPDAELRFLSGWVNGAPSSLQAHWAVLDSDITDD</sequence>
<dbReference type="InterPro" id="IPR052321">
    <property type="entry name" value="PolyBind_ProtTraffic"/>
</dbReference>
<dbReference type="SMART" id="SM00915">
    <property type="entry name" value="Jacalin"/>
    <property type="match status" value="1"/>
</dbReference>
<dbReference type="OrthoDB" id="2415936at2759"/>
<reference evidence="5" key="1">
    <citation type="submission" date="2025-05" db="UniProtKB">
        <authorList>
            <consortium name="Ensembl"/>
        </authorList>
    </citation>
    <scope>IDENTIFICATION</scope>
</reference>
<evidence type="ECO:0000256" key="3">
    <source>
        <dbReference type="SAM" id="SignalP"/>
    </source>
</evidence>
<keyword evidence="1 3" id="KW-0732">Signal</keyword>
<dbReference type="GO" id="GO:0030246">
    <property type="term" value="F:carbohydrate binding"/>
    <property type="evidence" value="ECO:0007669"/>
    <property type="project" value="UniProtKB-KW"/>
</dbReference>
<dbReference type="InterPro" id="IPR036404">
    <property type="entry name" value="Jacalin-like_lectin_dom_sf"/>
</dbReference>
<feature type="chain" id="PRO_5044598145" evidence="3">
    <location>
        <begin position="17"/>
        <end position="163"/>
    </location>
</feature>
<evidence type="ECO:0000313" key="5">
    <source>
        <dbReference type="Ensembl" id="ENSCVAP00000026142.1"/>
    </source>
</evidence>
<dbReference type="OMA" id="LQAHWAV"/>
<dbReference type="GeneID" id="107094953"/>
<dbReference type="Gene3D" id="2.100.10.30">
    <property type="entry name" value="Jacalin-like lectin domain"/>
    <property type="match status" value="1"/>
</dbReference>
<dbReference type="AlphaFoldDB" id="A0A3Q2E1X8"/>
<name>A0A3Q2E1X8_CYPVA</name>
<dbReference type="InterPro" id="IPR001229">
    <property type="entry name" value="Jacalin-like_lectin_dom"/>
</dbReference>